<keyword evidence="3" id="KW-0614">Plasmid</keyword>
<protein>
    <recommendedName>
        <fullName evidence="1">UPF0434 protein Lade_0125</fullName>
    </recommendedName>
</protein>
<dbReference type="OrthoDB" id="9812205at2"/>
<geneLocation type="plasmid" evidence="3">
    <name>9</name>
</geneLocation>
<dbReference type="FunFam" id="2.20.25.10:FF:000002">
    <property type="entry name" value="UPF0434 protein YcaR"/>
    <property type="match status" value="1"/>
</dbReference>
<dbReference type="GO" id="GO:0005829">
    <property type="term" value="C:cytosol"/>
    <property type="evidence" value="ECO:0007669"/>
    <property type="project" value="TreeGrafter"/>
</dbReference>
<keyword evidence="2" id="KW-0808">Transferase</keyword>
<reference evidence="3" key="2">
    <citation type="submission" date="2018-12" db="EMBL/GenBank/DDBJ databases">
        <authorList>
            <consortium name="Pathogen Informatics"/>
        </authorList>
    </citation>
    <scope>NUCLEOTIDE SEQUENCE [LARGE SCALE GENOMIC DNA]</scope>
    <source>
        <strain evidence="3">NCTC12735</strain>
        <plasmid evidence="3">9</plasmid>
    </source>
</reference>
<dbReference type="Proteomes" id="UP000281170">
    <property type="component" value="Plasmid 9"/>
</dbReference>
<dbReference type="EMBL" id="LR134418">
    <property type="protein sequence ID" value="VEH84712.1"/>
    <property type="molecule type" value="Genomic_DNA"/>
</dbReference>
<dbReference type="SUPFAM" id="SSF158997">
    <property type="entry name" value="Trm112p-like"/>
    <property type="match status" value="1"/>
</dbReference>
<dbReference type="Proteomes" id="UP000054859">
    <property type="component" value="Unassembled WGS sequence"/>
</dbReference>
<sequence length="60" mass="6925">MDKKLLEIIVCPVCKGKLIHTKGELICRFDRLAYPIREGIPVMLENEARQISLEEKDKLS</sequence>
<dbReference type="InterPro" id="IPR005651">
    <property type="entry name" value="Trm112-like"/>
</dbReference>
<name>A0A0W0R352_9GAMM</name>
<evidence type="ECO:0000313" key="2">
    <source>
        <dbReference type="EMBL" id="KTC65467.1"/>
    </source>
</evidence>
<evidence type="ECO:0000313" key="3">
    <source>
        <dbReference type="EMBL" id="VEH84712.1"/>
    </source>
</evidence>
<keyword evidence="4" id="KW-1185">Reference proteome</keyword>
<gene>
    <name evidence="2" type="primary">lpxK_1</name>
    <name evidence="2" type="ORF">Lade_0125</name>
    <name evidence="3" type="ORF">NCTC12735_00322</name>
</gene>
<comment type="similarity">
    <text evidence="1">Belongs to the UPF0434 family.</text>
</comment>
<proteinExistence type="inferred from homology"/>
<dbReference type="PANTHER" id="PTHR33505">
    <property type="entry name" value="ZGC:162634"/>
    <property type="match status" value="1"/>
</dbReference>
<organism evidence="2 4">
    <name type="scientific">Legionella adelaidensis</name>
    <dbReference type="NCBI Taxonomy" id="45056"/>
    <lineage>
        <taxon>Bacteria</taxon>
        <taxon>Pseudomonadati</taxon>
        <taxon>Pseudomonadota</taxon>
        <taxon>Gammaproteobacteria</taxon>
        <taxon>Legionellales</taxon>
        <taxon>Legionellaceae</taxon>
        <taxon>Legionella</taxon>
    </lineage>
</organism>
<dbReference type="Pfam" id="PF03966">
    <property type="entry name" value="Trm112p"/>
    <property type="match status" value="1"/>
</dbReference>
<dbReference type="STRING" id="45056.Lade_0125"/>
<evidence type="ECO:0000256" key="1">
    <source>
        <dbReference type="HAMAP-Rule" id="MF_01187"/>
    </source>
</evidence>
<dbReference type="PATRIC" id="fig|45056.6.peg.129"/>
<dbReference type="HAMAP" id="MF_01187">
    <property type="entry name" value="UPF0434"/>
    <property type="match status" value="1"/>
</dbReference>
<dbReference type="KEGG" id="ladl:NCTC12735_00322"/>
<dbReference type="RefSeq" id="WP_058461228.1">
    <property type="nucleotide sequence ID" value="NZ_CAAAHS010000003.1"/>
</dbReference>
<keyword evidence="2" id="KW-0418">Kinase</keyword>
<dbReference type="Gene3D" id="2.20.25.10">
    <property type="match status" value="1"/>
</dbReference>
<dbReference type="PANTHER" id="PTHR33505:SF4">
    <property type="entry name" value="PROTEIN PREY, MITOCHONDRIAL"/>
    <property type="match status" value="1"/>
</dbReference>
<dbReference type="GO" id="GO:0016301">
    <property type="term" value="F:kinase activity"/>
    <property type="evidence" value="ECO:0007669"/>
    <property type="project" value="UniProtKB-KW"/>
</dbReference>
<evidence type="ECO:0000313" key="4">
    <source>
        <dbReference type="Proteomes" id="UP000054859"/>
    </source>
</evidence>
<accession>A0A0W0R352</accession>
<dbReference type="EMBL" id="LNKA01000001">
    <property type="protein sequence ID" value="KTC65467.1"/>
    <property type="molecule type" value="Genomic_DNA"/>
</dbReference>
<reference evidence="2 4" key="1">
    <citation type="submission" date="2015-11" db="EMBL/GenBank/DDBJ databases">
        <title>Identification of large and diverse effector repertoires of 38 Legionella species.</title>
        <authorList>
            <person name="Burstein D."/>
            <person name="Amaro F."/>
            <person name="Zusman T."/>
            <person name="Lifshitz Z."/>
            <person name="Cohen O."/>
            <person name="Gilbert J.A."/>
            <person name="Pupko T."/>
            <person name="Shuman H.A."/>
            <person name="Segal G."/>
        </authorList>
    </citation>
    <scope>NUCLEOTIDE SEQUENCE [LARGE SCALE GENOMIC DNA]</scope>
    <source>
        <strain evidence="2 4">1762-AUS-E</strain>
    </source>
</reference>
<dbReference type="AlphaFoldDB" id="A0A0W0R352"/>